<dbReference type="EMBL" id="JBHRYF010000002">
    <property type="protein sequence ID" value="MFC3659581.1"/>
    <property type="molecule type" value="Genomic_DNA"/>
</dbReference>
<name>A0ABV7USH7_9GAMM</name>
<proteinExistence type="predicted"/>
<protein>
    <submittedName>
        <fullName evidence="2">DUF1631 domain-containing protein</fullName>
    </submittedName>
</protein>
<keyword evidence="3" id="KW-1185">Reference proteome</keyword>
<feature type="compositionally biased region" description="Low complexity" evidence="1">
    <location>
        <begin position="244"/>
        <end position="259"/>
    </location>
</feature>
<dbReference type="RefSeq" id="WP_386707445.1">
    <property type="nucleotide sequence ID" value="NZ_JBHRYF010000002.1"/>
</dbReference>
<feature type="compositionally biased region" description="Low complexity" evidence="1">
    <location>
        <begin position="279"/>
        <end position="308"/>
    </location>
</feature>
<dbReference type="Pfam" id="PF07793">
    <property type="entry name" value="DUF1631"/>
    <property type="match status" value="1"/>
</dbReference>
<gene>
    <name evidence="2" type="ORF">ACFOM9_05745</name>
</gene>
<reference evidence="3" key="1">
    <citation type="journal article" date="2019" name="Int. J. Syst. Evol. Microbiol.">
        <title>The Global Catalogue of Microorganisms (GCM) 10K type strain sequencing project: providing services to taxonomists for standard genome sequencing and annotation.</title>
        <authorList>
            <consortium name="The Broad Institute Genomics Platform"/>
            <consortium name="The Broad Institute Genome Sequencing Center for Infectious Disease"/>
            <person name="Wu L."/>
            <person name="Ma J."/>
        </authorList>
    </citation>
    <scope>NUCLEOTIDE SEQUENCE [LARGE SCALE GENOMIC DNA]</scope>
    <source>
        <strain evidence="3">KCTC 42211</strain>
    </source>
</reference>
<dbReference type="InterPro" id="IPR012434">
    <property type="entry name" value="DUF1631"/>
</dbReference>
<evidence type="ECO:0000256" key="1">
    <source>
        <dbReference type="SAM" id="MobiDB-lite"/>
    </source>
</evidence>
<evidence type="ECO:0000313" key="2">
    <source>
        <dbReference type="EMBL" id="MFC3659581.1"/>
    </source>
</evidence>
<sequence>MPISTPSNDATPRTLAAAGLPRRVRKALEHALGLVSVELDTSLGTMLKEFEQELFRLADLARSPGVESGYMQTLRTLRMNRADLIPRFMLELEAGVAGIRSARSTDDSPAASTPVQFHNLSLVEDEVMDEGAVLREVATRQESRAALPLHLLGQRFGVLAGSPAFDAERIPLGPRALCRAMRDASQTLQVPYEARLLLYRIFDRQVMSGYARILEKLDDAMDAEGVLPGLTFVPVRARATPQGEQAAAAAGAPGSAARVEAGHGGATPAGAEASRDGGDAAADAPSDASANGQAGAGARPAPAPAAGRPGKRSPSSQSRPHTAWMGEAWDGPDDGADEQASLATLQKLMAGRRALIGKLRPRQSGGPRDELSTRDVFSALGALQAQPPAAAGNSRSLQDVKQTLLAQARQQHGKGATLSQRDNDTFELLSMLYGQIEEEVRADAPAAALIRRLQLPLLRVALQDRAFFVRGQHPARRLLNTVAESAARWLDKDDYDPQMLLPLQQAVTHVVENYDGDDAVFDASNTKLETHLQEQVRKAELLERRHVEAARGKEKLEVAKVRATETLDAIVGDRRLAKFVRALLHQAWADVLTLTLLRQGEGSDEWRRQMEATQKIVLACCSDDAVVDPALTAHVAKALGQVGYHADEAGVIAQRLTQRVPEGQDDPASRTELAVKLKARARLGEDPAKARRPKLPPRTPEEQARYEQLRVMPFGTWIEFVVNQQGDFVRRRLSWFSPVTDNALFVNQRGQRIGEHSLDSLGRMIAAGQARIVTAERGRLVDRAWQAAVSALRSFAGRGEEPALLEPK</sequence>
<feature type="region of interest" description="Disordered" evidence="1">
    <location>
        <begin position="244"/>
        <end position="337"/>
    </location>
</feature>
<dbReference type="Proteomes" id="UP001595724">
    <property type="component" value="Unassembled WGS sequence"/>
</dbReference>
<evidence type="ECO:0000313" key="3">
    <source>
        <dbReference type="Proteomes" id="UP001595724"/>
    </source>
</evidence>
<accession>A0ABV7USH7</accession>
<comment type="caution">
    <text evidence="2">The sequence shown here is derived from an EMBL/GenBank/DDBJ whole genome shotgun (WGS) entry which is preliminary data.</text>
</comment>
<organism evidence="2 3">
    <name type="scientific">Luteimonas notoginsengisoli</name>
    <dbReference type="NCBI Taxonomy" id="1578200"/>
    <lineage>
        <taxon>Bacteria</taxon>
        <taxon>Pseudomonadati</taxon>
        <taxon>Pseudomonadota</taxon>
        <taxon>Gammaproteobacteria</taxon>
        <taxon>Lysobacterales</taxon>
        <taxon>Lysobacteraceae</taxon>
        <taxon>Luteimonas</taxon>
    </lineage>
</organism>